<feature type="domain" description="F-box" evidence="2">
    <location>
        <begin position="49"/>
        <end position="95"/>
    </location>
</feature>
<organism evidence="3 4">
    <name type="scientific">Elasticomyces elasticus</name>
    <dbReference type="NCBI Taxonomy" id="574655"/>
    <lineage>
        <taxon>Eukaryota</taxon>
        <taxon>Fungi</taxon>
        <taxon>Dikarya</taxon>
        <taxon>Ascomycota</taxon>
        <taxon>Pezizomycotina</taxon>
        <taxon>Dothideomycetes</taxon>
        <taxon>Dothideomycetidae</taxon>
        <taxon>Mycosphaerellales</taxon>
        <taxon>Teratosphaeriaceae</taxon>
        <taxon>Elasticomyces</taxon>
    </lineage>
</organism>
<dbReference type="AlphaFoldDB" id="A0AAN7WBU6"/>
<dbReference type="PROSITE" id="PS50181">
    <property type="entry name" value="FBOX"/>
    <property type="match status" value="1"/>
</dbReference>
<proteinExistence type="predicted"/>
<accession>A0AAN7WBU6</accession>
<evidence type="ECO:0000259" key="2">
    <source>
        <dbReference type="PROSITE" id="PS50181"/>
    </source>
</evidence>
<dbReference type="Pfam" id="PF00646">
    <property type="entry name" value="F-box"/>
    <property type="match status" value="1"/>
</dbReference>
<feature type="region of interest" description="Disordered" evidence="1">
    <location>
        <begin position="1"/>
        <end position="27"/>
    </location>
</feature>
<name>A0AAN7WBU6_9PEZI</name>
<dbReference type="Proteomes" id="UP001310594">
    <property type="component" value="Unassembled WGS sequence"/>
</dbReference>
<dbReference type="InterPro" id="IPR001810">
    <property type="entry name" value="F-box_dom"/>
</dbReference>
<evidence type="ECO:0000256" key="1">
    <source>
        <dbReference type="SAM" id="MobiDB-lite"/>
    </source>
</evidence>
<dbReference type="SUPFAM" id="SSF81383">
    <property type="entry name" value="F-box domain"/>
    <property type="match status" value="1"/>
</dbReference>
<dbReference type="EMBL" id="JAVRQU010000002">
    <property type="protein sequence ID" value="KAK5706308.1"/>
    <property type="molecule type" value="Genomic_DNA"/>
</dbReference>
<evidence type="ECO:0000313" key="4">
    <source>
        <dbReference type="Proteomes" id="UP001310594"/>
    </source>
</evidence>
<protein>
    <recommendedName>
        <fullName evidence="2">F-box domain-containing protein</fullName>
    </recommendedName>
</protein>
<dbReference type="InterPro" id="IPR036047">
    <property type="entry name" value="F-box-like_dom_sf"/>
</dbReference>
<gene>
    <name evidence="3" type="ORF">LTR97_001296</name>
</gene>
<comment type="caution">
    <text evidence="3">The sequence shown here is derived from an EMBL/GenBank/DDBJ whole genome shotgun (WGS) entry which is preliminary data.</text>
</comment>
<dbReference type="SMART" id="SM00256">
    <property type="entry name" value="FBOX"/>
    <property type="match status" value="1"/>
</dbReference>
<evidence type="ECO:0000313" key="3">
    <source>
        <dbReference type="EMBL" id="KAK5706308.1"/>
    </source>
</evidence>
<sequence>MANASLDHRAKTMDLDDDHPAGGDSSRPDMCKQLAALSLVHDPQVESRPFRLQVLPPEMIQHIFSFVSTYDLPTLRLVSRHIAAQSLRLRLFARDYLDTVHCYFMDPIRLQRVYNIISAPSLRDSVRHVVLTMNPYEDCCMRTMPVVPSDGNTIEGTQHKIRYTYRNDEMLRLHSQPPDYGRIRLVVAKLHSIGAAVGLDLDDSGDQPYAAEIWTLTAHARCRIFWLVFTDEIDSDVQRLIESSGHDLLDNMKTFYFDVSSKDKGRRATAEPSSALTIWEDAGEYASPQVCDSVRAILALRKLLDTQTCLEELDLTFFDTAEDRNNQLFGEIELHLLHEAKLNKL</sequence>
<reference evidence="3" key="1">
    <citation type="submission" date="2023-08" db="EMBL/GenBank/DDBJ databases">
        <title>Black Yeasts Isolated from many extreme environments.</title>
        <authorList>
            <person name="Coleine C."/>
            <person name="Stajich J.E."/>
            <person name="Selbmann L."/>
        </authorList>
    </citation>
    <scope>NUCLEOTIDE SEQUENCE</scope>
    <source>
        <strain evidence="3">CCFEE 5810</strain>
    </source>
</reference>